<dbReference type="STRING" id="1121899.GCA_000430025_02717"/>
<keyword evidence="3" id="KW-1185">Reference proteome</keyword>
<evidence type="ECO:0000313" key="3">
    <source>
        <dbReference type="Proteomes" id="UP000030121"/>
    </source>
</evidence>
<evidence type="ECO:0000256" key="1">
    <source>
        <dbReference type="SAM" id="SignalP"/>
    </source>
</evidence>
<protein>
    <submittedName>
        <fullName evidence="2">Uncharacterized protein</fullName>
    </submittedName>
</protein>
<name>A0A0A2MAY4_9FLAO</name>
<dbReference type="EMBL" id="JRLW01000046">
    <property type="protein sequence ID" value="KGO85450.1"/>
    <property type="molecule type" value="Genomic_DNA"/>
</dbReference>
<comment type="caution">
    <text evidence="2">The sequence shown here is derived from an EMBL/GenBank/DDBJ whole genome shotgun (WGS) entry which is preliminary data.</text>
</comment>
<feature type="signal peptide" evidence="1">
    <location>
        <begin position="1"/>
        <end position="19"/>
    </location>
</feature>
<sequence>MGKIKFIFFLFLLQNTILAQTIDLSDFVIDSIQLDKRIYPSGNIRKSWQLYDENSIIKVKELRQWMSRGDSIPYSKDFLSKKFELTAGKRTVKKVDNGYLIAYNHGEFRSALYYLSFDGQQSYNITPANIRINDFFEFNSKLYAIEGINHLGGEQGSLIEIYLDKNVWNYRLILNFDEEPEKVFRRGKETFIITTNYILKLEPNFRLSKFIKSPFRWGIFGPNSAFIIKKDLYIGMNGGILKIENFEKKLRYIWYNHK</sequence>
<reference evidence="2 3" key="1">
    <citation type="submission" date="2013-09" db="EMBL/GenBank/DDBJ databases">
        <authorList>
            <person name="Zeng Z."/>
            <person name="Chen C."/>
        </authorList>
    </citation>
    <scope>NUCLEOTIDE SEQUENCE [LARGE SCALE GENOMIC DNA]</scope>
    <source>
        <strain evidence="2 3">GH29-5</strain>
    </source>
</reference>
<accession>A0A0A2MAY4</accession>
<gene>
    <name evidence="2" type="ORF">Q764_14090</name>
</gene>
<dbReference type="AlphaFoldDB" id="A0A0A2MAY4"/>
<dbReference type="OrthoDB" id="2987994at2"/>
<organism evidence="2 3">
    <name type="scientific">Flavobacterium suncheonense GH29-5 = DSM 17707</name>
    <dbReference type="NCBI Taxonomy" id="1121899"/>
    <lineage>
        <taxon>Bacteria</taxon>
        <taxon>Pseudomonadati</taxon>
        <taxon>Bacteroidota</taxon>
        <taxon>Flavobacteriia</taxon>
        <taxon>Flavobacteriales</taxon>
        <taxon>Flavobacteriaceae</taxon>
        <taxon>Flavobacterium</taxon>
    </lineage>
</organism>
<proteinExistence type="predicted"/>
<evidence type="ECO:0000313" key="2">
    <source>
        <dbReference type="EMBL" id="KGO85450.1"/>
    </source>
</evidence>
<dbReference type="eggNOG" id="ENOG5033IE9">
    <property type="taxonomic scope" value="Bacteria"/>
</dbReference>
<feature type="chain" id="PRO_5002002943" evidence="1">
    <location>
        <begin position="20"/>
        <end position="258"/>
    </location>
</feature>
<keyword evidence="1" id="KW-0732">Signal</keyword>
<dbReference type="RefSeq" id="WP_026981005.1">
    <property type="nucleotide sequence ID" value="NZ_AUCZ01000033.1"/>
</dbReference>
<dbReference type="Proteomes" id="UP000030121">
    <property type="component" value="Unassembled WGS sequence"/>
</dbReference>